<dbReference type="PROSITE" id="PS50089">
    <property type="entry name" value="ZF_RING_2"/>
    <property type="match status" value="1"/>
</dbReference>
<dbReference type="Pfam" id="PF12678">
    <property type="entry name" value="zf-rbx1"/>
    <property type="match status" value="1"/>
</dbReference>
<feature type="transmembrane region" description="Helical" evidence="7">
    <location>
        <begin position="302"/>
        <end position="323"/>
    </location>
</feature>
<keyword evidence="11" id="KW-1185">Reference proteome</keyword>
<comment type="pathway">
    <text evidence="1">Protein modification; protein ubiquitination.</text>
</comment>
<keyword evidence="5" id="KW-0862">Zinc</keyword>
<feature type="transmembrane region" description="Helical" evidence="7">
    <location>
        <begin position="270"/>
        <end position="290"/>
    </location>
</feature>
<evidence type="ECO:0000256" key="4">
    <source>
        <dbReference type="ARBA" id="ARBA00022786"/>
    </source>
</evidence>
<feature type="transmembrane region" description="Helical" evidence="7">
    <location>
        <begin position="403"/>
        <end position="422"/>
    </location>
</feature>
<keyword evidence="7" id="KW-1133">Transmembrane helix</keyword>
<keyword evidence="7" id="KW-0812">Transmembrane</keyword>
<feature type="transmembrane region" description="Helical" evidence="7">
    <location>
        <begin position="344"/>
        <end position="366"/>
    </location>
</feature>
<feature type="transmembrane region" description="Helical" evidence="7">
    <location>
        <begin position="229"/>
        <end position="249"/>
    </location>
</feature>
<feature type="transmembrane region" description="Helical" evidence="7">
    <location>
        <begin position="372"/>
        <end position="391"/>
    </location>
</feature>
<dbReference type="EMBL" id="CAMPGE010001468">
    <property type="protein sequence ID" value="CAI2360258.1"/>
    <property type="molecule type" value="Genomic_DNA"/>
</dbReference>
<evidence type="ECO:0000256" key="6">
    <source>
        <dbReference type="PROSITE-ProRule" id="PRU00175"/>
    </source>
</evidence>
<evidence type="ECO:0000256" key="2">
    <source>
        <dbReference type="ARBA" id="ARBA00022723"/>
    </source>
</evidence>
<sequence length="559" mass="64021">MSTRAVIWLLVCIGLTVGTEGEKWGDRFYQQEFCFGDPKKFDNRIFGMEERENGVLGSLERDNVELLVKYVNSYHYSGEAEMGTSYMISGEVGNLRSTEINIISLMQNETLPDTLFIGFGLDNHEKVDKDNPLVFKVIVAVRKKESSSLSLEPLYHKGLKIHSYESLCYYCSSKIQDPAPCVLDMTLKTWGGYNEISAKTQVHSKMIISELQNTFKADLKGGSAYELSYGFHFFFSFILLLPLIGPILIPLGHNYRLFDLQSGDFKERSIFLTTRVIFYTYAIFTINMVWLSMFGDNSDGALFMPALLILIIMANLVASFYVLPYSILLINNFIDFLSGNTSDFGPLPCLTLLIFTLLYLVITIFLPFKNFIFTKSAYAFLTIPLLANFILNFSIKTRQNDQYIHLIVAAYITLIPFTPYGPFYFSSTDYYCVVAFFISQVALVTLIRQQGVHGSRFILPDCFRRRYYDIFKFRISVLPSEQEAKETCGVCKGLLAEPGVEDQNTPKPFKFARVKDEPMICYRLLCGHKFHQKCILEELKQTQKCPTCQQHIGKDYYMD</sequence>
<dbReference type="InterPro" id="IPR024766">
    <property type="entry name" value="Znf_RING_H2"/>
</dbReference>
<dbReference type="SMART" id="SM00184">
    <property type="entry name" value="RING"/>
    <property type="match status" value="1"/>
</dbReference>
<reference evidence="10" key="1">
    <citation type="submission" date="2023-07" db="EMBL/GenBank/DDBJ databases">
        <authorList>
            <consortium name="AG Swart"/>
            <person name="Singh M."/>
            <person name="Singh A."/>
            <person name="Seah K."/>
            <person name="Emmerich C."/>
        </authorList>
    </citation>
    <scope>NUCLEOTIDE SEQUENCE</scope>
    <source>
        <strain evidence="10">DP1</strain>
    </source>
</reference>
<gene>
    <name evidence="10" type="ORF">ECRASSUSDP1_LOCUS1557</name>
</gene>
<evidence type="ECO:0000256" key="7">
    <source>
        <dbReference type="SAM" id="Phobius"/>
    </source>
</evidence>
<evidence type="ECO:0000256" key="5">
    <source>
        <dbReference type="ARBA" id="ARBA00022833"/>
    </source>
</evidence>
<dbReference type="Gene3D" id="3.30.40.10">
    <property type="entry name" value="Zinc/RING finger domain, C3HC4 (zinc finger)"/>
    <property type="match status" value="1"/>
</dbReference>
<evidence type="ECO:0000256" key="3">
    <source>
        <dbReference type="ARBA" id="ARBA00022771"/>
    </source>
</evidence>
<organism evidence="10 11">
    <name type="scientific">Euplotes crassus</name>
    <dbReference type="NCBI Taxonomy" id="5936"/>
    <lineage>
        <taxon>Eukaryota</taxon>
        <taxon>Sar</taxon>
        <taxon>Alveolata</taxon>
        <taxon>Ciliophora</taxon>
        <taxon>Intramacronucleata</taxon>
        <taxon>Spirotrichea</taxon>
        <taxon>Hypotrichia</taxon>
        <taxon>Euplotida</taxon>
        <taxon>Euplotidae</taxon>
        <taxon>Moneuplotes</taxon>
    </lineage>
</organism>
<dbReference type="SUPFAM" id="SSF57850">
    <property type="entry name" value="RING/U-box"/>
    <property type="match status" value="1"/>
</dbReference>
<evidence type="ECO:0000256" key="8">
    <source>
        <dbReference type="SAM" id="SignalP"/>
    </source>
</evidence>
<feature type="chain" id="PRO_5041918621" description="RING-type domain-containing protein" evidence="8">
    <location>
        <begin position="22"/>
        <end position="559"/>
    </location>
</feature>
<keyword evidence="4" id="KW-0833">Ubl conjugation pathway</keyword>
<dbReference type="InterPro" id="IPR013083">
    <property type="entry name" value="Znf_RING/FYVE/PHD"/>
</dbReference>
<name>A0AAD1U1N0_EUPCR</name>
<comment type="caution">
    <text evidence="10">The sequence shown here is derived from an EMBL/GenBank/DDBJ whole genome shotgun (WGS) entry which is preliminary data.</text>
</comment>
<evidence type="ECO:0000259" key="9">
    <source>
        <dbReference type="PROSITE" id="PS50089"/>
    </source>
</evidence>
<proteinExistence type="predicted"/>
<dbReference type="Proteomes" id="UP001295684">
    <property type="component" value="Unassembled WGS sequence"/>
</dbReference>
<dbReference type="InterPro" id="IPR001841">
    <property type="entry name" value="Znf_RING"/>
</dbReference>
<evidence type="ECO:0000313" key="11">
    <source>
        <dbReference type="Proteomes" id="UP001295684"/>
    </source>
</evidence>
<accession>A0AAD1U1N0</accession>
<protein>
    <recommendedName>
        <fullName evidence="9">RING-type domain-containing protein</fullName>
    </recommendedName>
</protein>
<feature type="domain" description="RING-type" evidence="9">
    <location>
        <begin position="488"/>
        <end position="549"/>
    </location>
</feature>
<dbReference type="AlphaFoldDB" id="A0AAD1U1N0"/>
<evidence type="ECO:0000256" key="1">
    <source>
        <dbReference type="ARBA" id="ARBA00004906"/>
    </source>
</evidence>
<feature type="signal peptide" evidence="8">
    <location>
        <begin position="1"/>
        <end position="21"/>
    </location>
</feature>
<dbReference type="GO" id="GO:0008270">
    <property type="term" value="F:zinc ion binding"/>
    <property type="evidence" value="ECO:0007669"/>
    <property type="project" value="UniProtKB-KW"/>
</dbReference>
<keyword evidence="8" id="KW-0732">Signal</keyword>
<evidence type="ECO:0000313" key="10">
    <source>
        <dbReference type="EMBL" id="CAI2360258.1"/>
    </source>
</evidence>
<feature type="transmembrane region" description="Helical" evidence="7">
    <location>
        <begin position="428"/>
        <end position="447"/>
    </location>
</feature>
<keyword evidence="7" id="KW-0472">Membrane</keyword>
<keyword evidence="3 6" id="KW-0863">Zinc-finger</keyword>
<keyword evidence="2" id="KW-0479">Metal-binding</keyword>